<reference evidence="8 9" key="1">
    <citation type="journal article" date="2020" name="Nature">
        <title>Bacterial chemolithoautotrophy via manganese oxidation.</title>
        <authorList>
            <person name="Yu H."/>
            <person name="Leadbetter J.R."/>
        </authorList>
    </citation>
    <scope>NUCLEOTIDE SEQUENCE [LARGE SCALE GENOMIC DNA]</scope>
    <source>
        <strain evidence="8 9">Mn-1</strain>
    </source>
</reference>
<dbReference type="PROSITE" id="PS51296">
    <property type="entry name" value="RIESKE"/>
    <property type="match status" value="1"/>
</dbReference>
<organism evidence="8 9">
    <name type="scientific">Candidatus Manganitrophus noduliformans</name>
    <dbReference type="NCBI Taxonomy" id="2606439"/>
    <lineage>
        <taxon>Bacteria</taxon>
        <taxon>Pseudomonadati</taxon>
        <taxon>Nitrospirota</taxon>
        <taxon>Nitrospiria</taxon>
        <taxon>Candidatus Troglogloeales</taxon>
        <taxon>Candidatus Manganitrophaceae</taxon>
        <taxon>Candidatus Manganitrophus</taxon>
    </lineage>
</organism>
<dbReference type="GO" id="GO:0051537">
    <property type="term" value="F:2 iron, 2 sulfur cluster binding"/>
    <property type="evidence" value="ECO:0007669"/>
    <property type="project" value="UniProtKB-KW"/>
</dbReference>
<dbReference type="GO" id="GO:0046872">
    <property type="term" value="F:metal ion binding"/>
    <property type="evidence" value="ECO:0007669"/>
    <property type="project" value="UniProtKB-KW"/>
</dbReference>
<keyword evidence="3" id="KW-0408">Iron</keyword>
<dbReference type="PRINTS" id="PR00162">
    <property type="entry name" value="RIESKE"/>
</dbReference>
<keyword evidence="4" id="KW-0411">Iron-sulfur</keyword>
<keyword evidence="2" id="KW-0479">Metal-binding</keyword>
<accession>A0A7X6DQ19</accession>
<dbReference type="InterPro" id="IPR014349">
    <property type="entry name" value="Rieske_Fe-S_prot"/>
</dbReference>
<dbReference type="InterPro" id="IPR017941">
    <property type="entry name" value="Rieske_2Fe-2S"/>
</dbReference>
<dbReference type="Gene3D" id="2.102.10.10">
    <property type="entry name" value="Rieske [2Fe-2S] iron-sulphur domain"/>
    <property type="match status" value="1"/>
</dbReference>
<feature type="domain" description="Rieske" evidence="7">
    <location>
        <begin position="56"/>
        <end position="129"/>
    </location>
</feature>
<evidence type="ECO:0000256" key="6">
    <source>
        <dbReference type="ARBA" id="ARBA00034078"/>
    </source>
</evidence>
<evidence type="ECO:0000256" key="4">
    <source>
        <dbReference type="ARBA" id="ARBA00023014"/>
    </source>
</evidence>
<evidence type="ECO:0000256" key="3">
    <source>
        <dbReference type="ARBA" id="ARBA00023004"/>
    </source>
</evidence>
<keyword evidence="9" id="KW-1185">Reference proteome</keyword>
<dbReference type="Proteomes" id="UP000534783">
    <property type="component" value="Unassembled WGS sequence"/>
</dbReference>
<evidence type="ECO:0000313" key="9">
    <source>
        <dbReference type="Proteomes" id="UP000534783"/>
    </source>
</evidence>
<keyword evidence="5" id="KW-1015">Disulfide bond</keyword>
<dbReference type="EMBL" id="VTOW01000002">
    <property type="protein sequence ID" value="NKE71182.1"/>
    <property type="molecule type" value="Genomic_DNA"/>
</dbReference>
<comment type="caution">
    <text evidence="8">The sequence shown here is derived from an EMBL/GenBank/DDBJ whole genome shotgun (WGS) entry which is preliminary data.</text>
</comment>
<gene>
    <name evidence="8" type="ORF">MNODULE_10585</name>
</gene>
<evidence type="ECO:0000256" key="2">
    <source>
        <dbReference type="ARBA" id="ARBA00022723"/>
    </source>
</evidence>
<dbReference type="GO" id="GO:0016020">
    <property type="term" value="C:membrane"/>
    <property type="evidence" value="ECO:0007669"/>
    <property type="project" value="InterPro"/>
</dbReference>
<dbReference type="InterPro" id="IPR005805">
    <property type="entry name" value="Rieske_Fe-S_prot_C"/>
</dbReference>
<evidence type="ECO:0000259" key="7">
    <source>
        <dbReference type="PROSITE" id="PS51296"/>
    </source>
</evidence>
<dbReference type="SUPFAM" id="SSF50022">
    <property type="entry name" value="ISP domain"/>
    <property type="match status" value="1"/>
</dbReference>
<dbReference type="PANTHER" id="PTHR10134">
    <property type="entry name" value="CYTOCHROME B-C1 COMPLEX SUBUNIT RIESKE, MITOCHONDRIAL"/>
    <property type="match status" value="1"/>
</dbReference>
<keyword evidence="1" id="KW-0001">2Fe-2S</keyword>
<evidence type="ECO:0000256" key="5">
    <source>
        <dbReference type="ARBA" id="ARBA00023157"/>
    </source>
</evidence>
<sequence length="164" mass="18097">MGLGIGWGGFAAALGGSGVGALRYMFPNVLYEPPTVFKIGKPDDYGIGVDNKLKKERQIWVVRNERGIYVMVAICRHLGCTPNWFDDQKKFRCPCHGSIYDVAGNVVGGPAPRTLWRAALSIDPVDGQIVVNFTQRQDPDPKGTEEGLMVDEKSREVPPFFLEV</sequence>
<name>A0A7X6DQ19_9BACT</name>
<evidence type="ECO:0000313" key="8">
    <source>
        <dbReference type="EMBL" id="NKE71182.1"/>
    </source>
</evidence>
<dbReference type="InterPro" id="IPR036922">
    <property type="entry name" value="Rieske_2Fe-2S_sf"/>
</dbReference>
<comment type="cofactor">
    <cofactor evidence="6">
        <name>[2Fe-2S] cluster</name>
        <dbReference type="ChEBI" id="CHEBI:190135"/>
    </cofactor>
</comment>
<dbReference type="Pfam" id="PF00355">
    <property type="entry name" value="Rieske"/>
    <property type="match status" value="1"/>
</dbReference>
<protein>
    <submittedName>
        <fullName evidence="8">Rieske 2Fe-2S domain-containing protein</fullName>
    </submittedName>
</protein>
<dbReference type="AlphaFoldDB" id="A0A7X6DQ19"/>
<evidence type="ECO:0000256" key="1">
    <source>
        <dbReference type="ARBA" id="ARBA00022714"/>
    </source>
</evidence>
<proteinExistence type="predicted"/>